<evidence type="ECO:0000313" key="2">
    <source>
        <dbReference type="Proteomes" id="UP001218218"/>
    </source>
</evidence>
<evidence type="ECO:0000313" key="1">
    <source>
        <dbReference type="EMBL" id="KAJ7321326.1"/>
    </source>
</evidence>
<gene>
    <name evidence="1" type="ORF">DFH08DRAFT_970187</name>
</gene>
<sequence>MSSPFVMHSSRPFVPPKLFPKYLNPTNITKRGFNDPQEVLLGFPLDLHPILDHHDDLMDPRRNASWLRHDLALPYYYETMEWFDLEGKWIPVPVVRVVYRRDRDLRKSEIEAYLINGTIPARYPPRLSGDAVNEPMNEDSWKRLSHYLHFEESLWMRVAVCDRDYNSLTEGGPAQLIAEVNNRTGGVWFLDIKRRAALACLRMLVGPDFYYRFPYPGTRDEGEELHDRLDFDDGDDGEEVVIDF</sequence>
<proteinExistence type="predicted"/>
<dbReference type="AlphaFoldDB" id="A0AAD7EH69"/>
<keyword evidence="2" id="KW-1185">Reference proteome</keyword>
<accession>A0AAD7EH69</accession>
<reference evidence="1" key="1">
    <citation type="submission" date="2023-03" db="EMBL/GenBank/DDBJ databases">
        <title>Massive genome expansion in bonnet fungi (Mycena s.s.) driven by repeated elements and novel gene families across ecological guilds.</title>
        <authorList>
            <consortium name="Lawrence Berkeley National Laboratory"/>
            <person name="Harder C.B."/>
            <person name="Miyauchi S."/>
            <person name="Viragh M."/>
            <person name="Kuo A."/>
            <person name="Thoen E."/>
            <person name="Andreopoulos B."/>
            <person name="Lu D."/>
            <person name="Skrede I."/>
            <person name="Drula E."/>
            <person name="Henrissat B."/>
            <person name="Morin E."/>
            <person name="Kohler A."/>
            <person name="Barry K."/>
            <person name="LaButti K."/>
            <person name="Morin E."/>
            <person name="Salamov A."/>
            <person name="Lipzen A."/>
            <person name="Mereny Z."/>
            <person name="Hegedus B."/>
            <person name="Baldrian P."/>
            <person name="Stursova M."/>
            <person name="Weitz H."/>
            <person name="Taylor A."/>
            <person name="Grigoriev I.V."/>
            <person name="Nagy L.G."/>
            <person name="Martin F."/>
            <person name="Kauserud H."/>
        </authorList>
    </citation>
    <scope>NUCLEOTIDE SEQUENCE</scope>
    <source>
        <strain evidence="1">CBHHK002</strain>
    </source>
</reference>
<name>A0AAD7EH69_9AGAR</name>
<comment type="caution">
    <text evidence="1">The sequence shown here is derived from an EMBL/GenBank/DDBJ whole genome shotgun (WGS) entry which is preliminary data.</text>
</comment>
<dbReference type="EMBL" id="JARIHO010000051">
    <property type="protein sequence ID" value="KAJ7321326.1"/>
    <property type="molecule type" value="Genomic_DNA"/>
</dbReference>
<protein>
    <submittedName>
        <fullName evidence="1">Uncharacterized protein</fullName>
    </submittedName>
</protein>
<dbReference type="Proteomes" id="UP001218218">
    <property type="component" value="Unassembled WGS sequence"/>
</dbReference>
<organism evidence="1 2">
    <name type="scientific">Mycena albidolilacea</name>
    <dbReference type="NCBI Taxonomy" id="1033008"/>
    <lineage>
        <taxon>Eukaryota</taxon>
        <taxon>Fungi</taxon>
        <taxon>Dikarya</taxon>
        <taxon>Basidiomycota</taxon>
        <taxon>Agaricomycotina</taxon>
        <taxon>Agaricomycetes</taxon>
        <taxon>Agaricomycetidae</taxon>
        <taxon>Agaricales</taxon>
        <taxon>Marasmiineae</taxon>
        <taxon>Mycenaceae</taxon>
        <taxon>Mycena</taxon>
    </lineage>
</organism>